<proteinExistence type="predicted"/>
<dbReference type="SUPFAM" id="SSF53474">
    <property type="entry name" value="alpha/beta-Hydrolases"/>
    <property type="match status" value="1"/>
</dbReference>
<dbReference type="RefSeq" id="WP_236959202.1">
    <property type="nucleotide sequence ID" value="NZ_JAETXX010000006.1"/>
</dbReference>
<dbReference type="GO" id="GO:0016787">
    <property type="term" value="F:hydrolase activity"/>
    <property type="evidence" value="ECO:0007669"/>
    <property type="project" value="UniProtKB-KW"/>
</dbReference>
<dbReference type="Proteomes" id="UP000829517">
    <property type="component" value="Unassembled WGS sequence"/>
</dbReference>
<dbReference type="EMBL" id="JAETXX010000006">
    <property type="protein sequence ID" value="MCF8715236.1"/>
    <property type="molecule type" value="Genomic_DNA"/>
</dbReference>
<evidence type="ECO:0000313" key="3">
    <source>
        <dbReference type="EMBL" id="MCF8715236.1"/>
    </source>
</evidence>
<dbReference type="PANTHER" id="PTHR43037">
    <property type="entry name" value="UNNAMED PRODUCT-RELATED"/>
    <property type="match status" value="1"/>
</dbReference>
<keyword evidence="4" id="KW-1185">Reference proteome</keyword>
<accession>A0ABS9J468</accession>
<sequence length="262" mass="29462">MKNNSKLVLLVLLFLPMLIIAQNELYQKDNFVVGKDTLKYRILLPKNFSNQKEYPLVLFLHGAGERGNDNVSQLTHGSSLFTKKENMEDYPAIVIFPQCSKDDYWSNADVDRSGSDGVKLVFHDDKKPTKSLDLTMSLLNQFLSKSFVKKDQVYIVGLSMGGMGTFELLSRKPTTFAAGIPICGGGSTEAVSKYVNTPLWVFHGAQDNVVNPMNSIKMVEALLNEGGHPRFTLYDDANHNSWDPAFSEPDFLSWLFSHERNQ</sequence>
<dbReference type="InterPro" id="IPR001375">
    <property type="entry name" value="Peptidase_S9_cat"/>
</dbReference>
<evidence type="ECO:0000259" key="2">
    <source>
        <dbReference type="Pfam" id="PF00326"/>
    </source>
</evidence>
<evidence type="ECO:0000256" key="1">
    <source>
        <dbReference type="ARBA" id="ARBA00022729"/>
    </source>
</evidence>
<dbReference type="InterPro" id="IPR050955">
    <property type="entry name" value="Plant_Biomass_Hydrol_Est"/>
</dbReference>
<gene>
    <name evidence="3" type="ORF">JM658_10400</name>
</gene>
<reference evidence="3 4" key="1">
    <citation type="submission" date="2021-01" db="EMBL/GenBank/DDBJ databases">
        <title>Genome sequencing of Joostella atrarenae M1-2 (= KCTC 23194).</title>
        <authorList>
            <person name="Zakaria M.R."/>
            <person name="Lam M.Q."/>
            <person name="Chong C.S."/>
        </authorList>
    </citation>
    <scope>NUCLEOTIDE SEQUENCE [LARGE SCALE GENOMIC DNA]</scope>
    <source>
        <strain evidence="3 4">M1-2</strain>
    </source>
</reference>
<dbReference type="InterPro" id="IPR029058">
    <property type="entry name" value="AB_hydrolase_fold"/>
</dbReference>
<dbReference type="Pfam" id="PF00326">
    <property type="entry name" value="Peptidase_S9"/>
    <property type="match status" value="1"/>
</dbReference>
<dbReference type="Pfam" id="PF00756">
    <property type="entry name" value="Esterase"/>
    <property type="match status" value="1"/>
</dbReference>
<dbReference type="Gene3D" id="3.40.50.1820">
    <property type="entry name" value="alpha/beta hydrolase"/>
    <property type="match status" value="1"/>
</dbReference>
<dbReference type="PANTHER" id="PTHR43037:SF1">
    <property type="entry name" value="BLL1128 PROTEIN"/>
    <property type="match status" value="1"/>
</dbReference>
<evidence type="ECO:0000313" key="4">
    <source>
        <dbReference type="Proteomes" id="UP000829517"/>
    </source>
</evidence>
<organism evidence="3 4">
    <name type="scientific">Joostella atrarenae</name>
    <dbReference type="NCBI Taxonomy" id="679257"/>
    <lineage>
        <taxon>Bacteria</taxon>
        <taxon>Pseudomonadati</taxon>
        <taxon>Bacteroidota</taxon>
        <taxon>Flavobacteriia</taxon>
        <taxon>Flavobacteriales</taxon>
        <taxon>Flavobacteriaceae</taxon>
        <taxon>Joostella</taxon>
    </lineage>
</organism>
<name>A0ABS9J468_9FLAO</name>
<protein>
    <submittedName>
        <fullName evidence="3">Dienelactone hydrolase family protein</fullName>
    </submittedName>
</protein>
<dbReference type="InterPro" id="IPR000801">
    <property type="entry name" value="Esterase-like"/>
</dbReference>
<comment type="caution">
    <text evidence="3">The sequence shown here is derived from an EMBL/GenBank/DDBJ whole genome shotgun (WGS) entry which is preliminary data.</text>
</comment>
<keyword evidence="3" id="KW-0378">Hydrolase</keyword>
<keyword evidence="1" id="KW-0732">Signal</keyword>
<feature type="domain" description="Peptidase S9 prolyl oligopeptidase catalytic" evidence="2">
    <location>
        <begin position="193"/>
        <end position="245"/>
    </location>
</feature>